<name>A0AAE0ZZ89_9GAST</name>
<organism evidence="1 2">
    <name type="scientific">Elysia crispata</name>
    <name type="common">lettuce slug</name>
    <dbReference type="NCBI Taxonomy" id="231223"/>
    <lineage>
        <taxon>Eukaryota</taxon>
        <taxon>Metazoa</taxon>
        <taxon>Spiralia</taxon>
        <taxon>Lophotrochozoa</taxon>
        <taxon>Mollusca</taxon>
        <taxon>Gastropoda</taxon>
        <taxon>Heterobranchia</taxon>
        <taxon>Euthyneura</taxon>
        <taxon>Panpulmonata</taxon>
        <taxon>Sacoglossa</taxon>
        <taxon>Placobranchoidea</taxon>
        <taxon>Plakobranchidae</taxon>
        <taxon>Elysia</taxon>
    </lineage>
</organism>
<evidence type="ECO:0000313" key="2">
    <source>
        <dbReference type="Proteomes" id="UP001283361"/>
    </source>
</evidence>
<sequence length="80" mass="9007">MYDEDLVSVPSRIFMASGSLKYHARTLRALKHSRCGLVRAESWARTISTPTCNMTNGIPLMERHSVPTRISPDLFFPLTA</sequence>
<keyword evidence="2" id="KW-1185">Reference proteome</keyword>
<gene>
    <name evidence="1" type="ORF">RRG08_021806</name>
</gene>
<dbReference type="Proteomes" id="UP001283361">
    <property type="component" value="Unassembled WGS sequence"/>
</dbReference>
<dbReference type="AlphaFoldDB" id="A0AAE0ZZ89"/>
<comment type="caution">
    <text evidence="1">The sequence shown here is derived from an EMBL/GenBank/DDBJ whole genome shotgun (WGS) entry which is preliminary data.</text>
</comment>
<proteinExistence type="predicted"/>
<reference evidence="1" key="1">
    <citation type="journal article" date="2023" name="G3 (Bethesda)">
        <title>A reference genome for the long-term kleptoplast-retaining sea slug Elysia crispata morphotype clarki.</title>
        <authorList>
            <person name="Eastman K.E."/>
            <person name="Pendleton A.L."/>
            <person name="Shaikh M.A."/>
            <person name="Suttiyut T."/>
            <person name="Ogas R."/>
            <person name="Tomko P."/>
            <person name="Gavelis G."/>
            <person name="Widhalm J.R."/>
            <person name="Wisecaver J.H."/>
        </authorList>
    </citation>
    <scope>NUCLEOTIDE SEQUENCE</scope>
    <source>
        <strain evidence="1">ECLA1</strain>
    </source>
</reference>
<evidence type="ECO:0000313" key="1">
    <source>
        <dbReference type="EMBL" id="KAK3777696.1"/>
    </source>
</evidence>
<dbReference type="EMBL" id="JAWDGP010003066">
    <property type="protein sequence ID" value="KAK3777696.1"/>
    <property type="molecule type" value="Genomic_DNA"/>
</dbReference>
<accession>A0AAE0ZZ89</accession>
<protein>
    <submittedName>
        <fullName evidence="1">Uncharacterized protein</fullName>
    </submittedName>
</protein>